<evidence type="ECO:0000313" key="1">
    <source>
        <dbReference type="EMBL" id="SHH03581.1"/>
    </source>
</evidence>
<organism evidence="1 2">
    <name type="scientific">Thermosyntropha lipolytica DSM 11003</name>
    <dbReference type="NCBI Taxonomy" id="1123382"/>
    <lineage>
        <taxon>Bacteria</taxon>
        <taxon>Bacillati</taxon>
        <taxon>Bacillota</taxon>
        <taxon>Clostridia</taxon>
        <taxon>Eubacteriales</taxon>
        <taxon>Syntrophomonadaceae</taxon>
        <taxon>Thermosyntropha</taxon>
    </lineage>
</organism>
<sequence>MEKDKGSQEIKRFKRMVQILGEVQKKEGEWNWKEGEKKLKEAEEIFRDISASWETYREEQALRLQGLRSMVLAPEYGKRLEEELKKNQLAVAGSFPEYMVPPLKLVIDTANMEIRVMYGKKKKVLYALEPEKAAREIAQYWQKITRGRFNREEFVQALLAAYQYANREVYREKEVLWGRAVPLETIYSILTLHRGFRREYTREQFMFDIARVRESLGAGIAGYRLEFGYARHQERAMVVIDSQGREHRLKSINFYKEGEE</sequence>
<evidence type="ECO:0000313" key="2">
    <source>
        <dbReference type="Proteomes" id="UP000242329"/>
    </source>
</evidence>
<reference evidence="2" key="1">
    <citation type="submission" date="2016-11" db="EMBL/GenBank/DDBJ databases">
        <authorList>
            <person name="Varghese N."/>
            <person name="Submissions S."/>
        </authorList>
    </citation>
    <scope>NUCLEOTIDE SEQUENCE [LARGE SCALE GENOMIC DNA]</scope>
    <source>
        <strain evidence="2">DSM 11003</strain>
    </source>
</reference>
<protein>
    <submittedName>
        <fullName evidence="1">Uncharacterized protein</fullName>
    </submittedName>
</protein>
<name>A0A1M5PPF4_9FIRM</name>
<dbReference type="Proteomes" id="UP000242329">
    <property type="component" value="Unassembled WGS sequence"/>
</dbReference>
<proteinExistence type="predicted"/>
<dbReference type="AlphaFoldDB" id="A0A1M5PPF4"/>
<gene>
    <name evidence="1" type="ORF">SAMN02745221_01524</name>
</gene>
<accession>A0A1M5PPF4</accession>
<keyword evidence="2" id="KW-1185">Reference proteome</keyword>
<dbReference type="STRING" id="1123382.SAMN02745221_01524"/>
<dbReference type="OrthoDB" id="2034203at2"/>
<dbReference type="EMBL" id="FQWY01000025">
    <property type="protein sequence ID" value="SHH03581.1"/>
    <property type="molecule type" value="Genomic_DNA"/>
</dbReference>
<dbReference type="RefSeq" id="WP_073092345.1">
    <property type="nucleotide sequence ID" value="NZ_FQWY01000025.1"/>
</dbReference>